<accession>A0AAD8GDG3</accession>
<dbReference type="SUPFAM" id="SSF48726">
    <property type="entry name" value="Immunoglobulin"/>
    <property type="match status" value="1"/>
</dbReference>
<keyword evidence="2" id="KW-0472">Membrane</keyword>
<sequence length="184" mass="20460">MASLIIHVLSVDTPLTKPRLTVFPPSSKNGHVTLVCLAEKYFPDVIKIEWKKNNEIVSEAKAQLEKDKAAIVLKVTDNEDFVKDRYLCRVTHEALPNGHYEEELPKIKAQPGKKATGPTIAPTCPPGQYTNDEKKDTISLSPFNVGTFAYTFLILKSAMYFGIISVLTYKIKSAQALGVKKRVP</sequence>
<dbReference type="InterPro" id="IPR050380">
    <property type="entry name" value="Immune_Resp_Modulators"/>
</dbReference>
<keyword evidence="5" id="KW-1185">Reference proteome</keyword>
<dbReference type="PROSITE" id="PS50835">
    <property type="entry name" value="IG_LIKE"/>
    <property type="match status" value="1"/>
</dbReference>
<feature type="domain" description="Ig-like" evidence="3">
    <location>
        <begin position="18"/>
        <end position="105"/>
    </location>
</feature>
<evidence type="ECO:0000259" key="3">
    <source>
        <dbReference type="PROSITE" id="PS50835"/>
    </source>
</evidence>
<feature type="transmembrane region" description="Helical" evidence="2">
    <location>
        <begin position="148"/>
        <end position="171"/>
    </location>
</feature>
<keyword evidence="2" id="KW-1133">Transmembrane helix</keyword>
<dbReference type="InterPro" id="IPR003597">
    <property type="entry name" value="Ig_C1-set"/>
</dbReference>
<proteinExistence type="predicted"/>
<dbReference type="Proteomes" id="UP001230051">
    <property type="component" value="Unassembled WGS sequence"/>
</dbReference>
<keyword evidence="2" id="KW-0812">Transmembrane</keyword>
<dbReference type="Pfam" id="PF07654">
    <property type="entry name" value="C1-set"/>
    <property type="match status" value="1"/>
</dbReference>
<dbReference type="PANTHER" id="PTHR23411">
    <property type="entry name" value="TAPASIN"/>
    <property type="match status" value="1"/>
</dbReference>
<dbReference type="Gene3D" id="2.60.40.10">
    <property type="entry name" value="Immunoglobulins"/>
    <property type="match status" value="1"/>
</dbReference>
<keyword evidence="1" id="KW-0393">Immunoglobulin domain</keyword>
<dbReference type="InterPro" id="IPR036179">
    <property type="entry name" value="Ig-like_dom_sf"/>
</dbReference>
<evidence type="ECO:0000313" key="5">
    <source>
        <dbReference type="Proteomes" id="UP001230051"/>
    </source>
</evidence>
<dbReference type="SMART" id="SM00407">
    <property type="entry name" value="IGc1"/>
    <property type="match status" value="1"/>
</dbReference>
<evidence type="ECO:0000256" key="2">
    <source>
        <dbReference type="SAM" id="Phobius"/>
    </source>
</evidence>
<evidence type="ECO:0000256" key="1">
    <source>
        <dbReference type="ARBA" id="ARBA00023319"/>
    </source>
</evidence>
<dbReference type="InterPro" id="IPR007110">
    <property type="entry name" value="Ig-like_dom"/>
</dbReference>
<organism evidence="4 5">
    <name type="scientific">Acipenser oxyrinchus oxyrinchus</name>
    <dbReference type="NCBI Taxonomy" id="40147"/>
    <lineage>
        <taxon>Eukaryota</taxon>
        <taxon>Metazoa</taxon>
        <taxon>Chordata</taxon>
        <taxon>Craniata</taxon>
        <taxon>Vertebrata</taxon>
        <taxon>Euteleostomi</taxon>
        <taxon>Actinopterygii</taxon>
        <taxon>Chondrostei</taxon>
        <taxon>Acipenseriformes</taxon>
        <taxon>Acipenseridae</taxon>
        <taxon>Acipenser</taxon>
    </lineage>
</organism>
<name>A0AAD8GDG3_ACIOX</name>
<evidence type="ECO:0000313" key="4">
    <source>
        <dbReference type="EMBL" id="KAK1172176.1"/>
    </source>
</evidence>
<gene>
    <name evidence="4" type="ORF">AOXY_G4682</name>
</gene>
<comment type="caution">
    <text evidence="4">The sequence shown here is derived from an EMBL/GenBank/DDBJ whole genome shotgun (WGS) entry which is preliminary data.</text>
</comment>
<dbReference type="CDD" id="cd00098">
    <property type="entry name" value="IgC1"/>
    <property type="match status" value="1"/>
</dbReference>
<dbReference type="AlphaFoldDB" id="A0AAD8GDG3"/>
<reference evidence="4" key="1">
    <citation type="submission" date="2022-02" db="EMBL/GenBank/DDBJ databases">
        <title>Atlantic sturgeon de novo genome assembly.</title>
        <authorList>
            <person name="Stock M."/>
            <person name="Klopp C."/>
            <person name="Guiguen Y."/>
            <person name="Cabau C."/>
            <person name="Parinello H."/>
            <person name="Santidrian Yebra-Pimentel E."/>
            <person name="Kuhl H."/>
            <person name="Dirks R.P."/>
            <person name="Guessner J."/>
            <person name="Wuertz S."/>
            <person name="Du K."/>
            <person name="Schartl M."/>
        </authorList>
    </citation>
    <scope>NUCLEOTIDE SEQUENCE</scope>
    <source>
        <strain evidence="4">STURGEONOMICS-FGT-2020</strain>
        <tissue evidence="4">Whole blood</tissue>
    </source>
</reference>
<dbReference type="EMBL" id="JAGXEW010000004">
    <property type="protein sequence ID" value="KAK1172176.1"/>
    <property type="molecule type" value="Genomic_DNA"/>
</dbReference>
<protein>
    <recommendedName>
        <fullName evidence="3">Ig-like domain-containing protein</fullName>
    </recommendedName>
</protein>
<dbReference type="InterPro" id="IPR013783">
    <property type="entry name" value="Ig-like_fold"/>
</dbReference>